<evidence type="ECO:0000313" key="3">
    <source>
        <dbReference type="EMBL" id="OJD27519.1"/>
    </source>
</evidence>
<reference evidence="3 4" key="1">
    <citation type="submission" date="2015-08" db="EMBL/GenBank/DDBJ databases">
        <title>Emmonsia species relationships and genome sequence.</title>
        <authorList>
            <person name="Cuomo C.A."/>
            <person name="Schwartz I.S."/>
            <person name="Kenyon C."/>
            <person name="De Hoog G.S."/>
            <person name="Govender N.P."/>
            <person name="Botha A."/>
            <person name="Moreno L."/>
            <person name="De Vries M."/>
            <person name="Munoz J.F."/>
            <person name="Stielow J.B."/>
        </authorList>
    </citation>
    <scope>NUCLEOTIDE SEQUENCE [LARGE SCALE GENOMIC DNA]</scope>
    <source>
        <strain evidence="3 4">EI222</strain>
    </source>
</reference>
<dbReference type="PANTHER" id="PTHR19372">
    <property type="entry name" value="SULFITE REDUCTASE"/>
    <property type="match status" value="1"/>
</dbReference>
<dbReference type="EMBL" id="LGTZ01000090">
    <property type="protein sequence ID" value="OJD27519.1"/>
    <property type="molecule type" value="Genomic_DNA"/>
</dbReference>
<dbReference type="STRING" id="1658174.A0A1J9RG13"/>
<feature type="domain" description="Oxidoreductase molybdopterin-binding" evidence="1">
    <location>
        <begin position="58"/>
        <end position="128"/>
    </location>
</feature>
<evidence type="ECO:0000259" key="2">
    <source>
        <dbReference type="Pfam" id="PF03404"/>
    </source>
</evidence>
<dbReference type="PRINTS" id="PR00407">
    <property type="entry name" value="EUMOPTERIN"/>
</dbReference>
<dbReference type="VEuPathDB" id="FungiDB:ACJ73_01081"/>
<dbReference type="InterPro" id="IPR000572">
    <property type="entry name" value="OxRdtase_Mopterin-bd_dom"/>
</dbReference>
<dbReference type="GO" id="GO:0020037">
    <property type="term" value="F:heme binding"/>
    <property type="evidence" value="ECO:0007669"/>
    <property type="project" value="TreeGrafter"/>
</dbReference>
<dbReference type="OrthoDB" id="432685at2759"/>
<dbReference type="GO" id="GO:0008482">
    <property type="term" value="F:sulfite oxidase activity"/>
    <property type="evidence" value="ECO:0007669"/>
    <property type="project" value="TreeGrafter"/>
</dbReference>
<sequence>MASIIQLGSSPINFTQRKSLVPHISQQPVHVENGVPRTHYIPLPPPAKEPTEILDMDKPNGYYGTSVKLNWVMDPNKRIMLAHKMNGEPLRPDHGRPLRAIVPGQIGGRSVKWLTKLIITDIPSDNWYHLYDNRVLPTMISPEISTNEPKWWHDERYAIYDLNVNSAVVYPENDEKIPVSSFSMYNVKGYAYGGGGRRITRVEMSLDKGGVSWRLASIEYPEDKYGEVDLFLYGGKIEMSWQPAFAGVFGPERYRRPNWKIVTRFWYVQWMRH</sequence>
<dbReference type="GO" id="GO:0043546">
    <property type="term" value="F:molybdopterin cofactor binding"/>
    <property type="evidence" value="ECO:0007669"/>
    <property type="project" value="TreeGrafter"/>
</dbReference>
<dbReference type="InterPro" id="IPR008335">
    <property type="entry name" value="Mopterin_OxRdtase_euk"/>
</dbReference>
<accession>A0A1J9RG13</accession>
<name>A0A1J9RG13_9EURO</name>
<dbReference type="PANTHER" id="PTHR19372:SF7">
    <property type="entry name" value="SULFITE OXIDASE, MITOCHONDRIAL"/>
    <property type="match status" value="1"/>
</dbReference>
<comment type="caution">
    <text evidence="3">The sequence shown here is derived from an EMBL/GenBank/DDBJ whole genome shotgun (WGS) entry which is preliminary data.</text>
</comment>
<protein>
    <submittedName>
        <fullName evidence="3">Nitrate reductase [NADPH]</fullName>
    </submittedName>
</protein>
<dbReference type="AlphaFoldDB" id="A0A1J9RG13"/>
<dbReference type="Gene3D" id="3.90.420.10">
    <property type="entry name" value="Oxidoreductase, molybdopterin-binding domain"/>
    <property type="match status" value="1"/>
</dbReference>
<dbReference type="Proteomes" id="UP000242791">
    <property type="component" value="Unassembled WGS sequence"/>
</dbReference>
<feature type="domain" description="Moybdenum cofactor oxidoreductase dimerisation" evidence="2">
    <location>
        <begin position="156"/>
        <end position="227"/>
    </location>
</feature>
<evidence type="ECO:0000259" key="1">
    <source>
        <dbReference type="Pfam" id="PF00174"/>
    </source>
</evidence>
<dbReference type="SUPFAM" id="SSF56524">
    <property type="entry name" value="Oxidoreductase molybdopterin-binding domain"/>
    <property type="match status" value="1"/>
</dbReference>
<dbReference type="Gene3D" id="2.60.40.650">
    <property type="match status" value="1"/>
</dbReference>
<dbReference type="GO" id="GO:0030151">
    <property type="term" value="F:molybdenum ion binding"/>
    <property type="evidence" value="ECO:0007669"/>
    <property type="project" value="InterPro"/>
</dbReference>
<dbReference type="GO" id="GO:0006790">
    <property type="term" value="P:sulfur compound metabolic process"/>
    <property type="evidence" value="ECO:0007669"/>
    <property type="project" value="TreeGrafter"/>
</dbReference>
<keyword evidence="4" id="KW-1185">Reference proteome</keyword>
<proteinExistence type="predicted"/>
<organism evidence="3 4">
    <name type="scientific">Blastomyces percursus</name>
    <dbReference type="NCBI Taxonomy" id="1658174"/>
    <lineage>
        <taxon>Eukaryota</taxon>
        <taxon>Fungi</taxon>
        <taxon>Dikarya</taxon>
        <taxon>Ascomycota</taxon>
        <taxon>Pezizomycotina</taxon>
        <taxon>Eurotiomycetes</taxon>
        <taxon>Eurotiomycetidae</taxon>
        <taxon>Onygenales</taxon>
        <taxon>Ajellomycetaceae</taxon>
        <taxon>Blastomyces</taxon>
    </lineage>
</organism>
<evidence type="ECO:0000313" key="4">
    <source>
        <dbReference type="Proteomes" id="UP000242791"/>
    </source>
</evidence>
<dbReference type="Pfam" id="PF00174">
    <property type="entry name" value="Oxidored_molyb"/>
    <property type="match status" value="1"/>
</dbReference>
<dbReference type="Pfam" id="PF03404">
    <property type="entry name" value="Mo-co_dimer"/>
    <property type="match status" value="1"/>
</dbReference>
<gene>
    <name evidence="3" type="ORF">ACJ73_01081</name>
</gene>
<dbReference type="InterPro" id="IPR005066">
    <property type="entry name" value="MoCF_OxRdtse_dimer"/>
</dbReference>
<dbReference type="InterPro" id="IPR036374">
    <property type="entry name" value="OxRdtase_Mopterin-bd_sf"/>
</dbReference>